<dbReference type="SMART" id="SM00052">
    <property type="entry name" value="EAL"/>
    <property type="match status" value="1"/>
</dbReference>
<dbReference type="InterPro" id="IPR052340">
    <property type="entry name" value="RNase_Y/CdgJ"/>
</dbReference>
<accession>I3ZKH8</accession>
<organism evidence="3 4">
    <name type="scientific">Terriglobus roseus (strain DSM 18391 / NRRL B-41598 / KBS 63)</name>
    <dbReference type="NCBI Taxonomy" id="926566"/>
    <lineage>
        <taxon>Bacteria</taxon>
        <taxon>Pseudomonadati</taxon>
        <taxon>Acidobacteriota</taxon>
        <taxon>Terriglobia</taxon>
        <taxon>Terriglobales</taxon>
        <taxon>Acidobacteriaceae</taxon>
        <taxon>Terriglobus</taxon>
    </lineage>
</organism>
<protein>
    <submittedName>
        <fullName evidence="3">Putative signal transduction protein containing EAL and modified HD-GYP domains</fullName>
    </submittedName>
</protein>
<dbReference type="eggNOG" id="COG3434">
    <property type="taxonomic scope" value="Bacteria"/>
</dbReference>
<dbReference type="AlphaFoldDB" id="I3ZKH8"/>
<dbReference type="PROSITE" id="PS50883">
    <property type="entry name" value="EAL"/>
    <property type="match status" value="1"/>
</dbReference>
<dbReference type="InterPro" id="IPR001633">
    <property type="entry name" value="EAL_dom"/>
</dbReference>
<dbReference type="Pfam" id="PF00563">
    <property type="entry name" value="EAL"/>
    <property type="match status" value="1"/>
</dbReference>
<dbReference type="InterPro" id="IPR013976">
    <property type="entry name" value="HDOD"/>
</dbReference>
<dbReference type="PROSITE" id="PS51833">
    <property type="entry name" value="HDOD"/>
    <property type="match status" value="1"/>
</dbReference>
<dbReference type="STRING" id="926566.Terro_3532"/>
<dbReference type="HOGENOM" id="CLU_044951_2_0_0"/>
<sequence length="414" mass="47618">MQQWLPYSESADMVTDFCRFVARQPVVDRTRRTYGYELLFRTGWENRFTADGELATRHMIDNIVSFGMDSLVGDTRPFVNCTRDTMLQRMPTVLPTDTVLEVLEDIEVDDEFIRACKELRSQGYQLALDDFNFSECWEALIPFVSFIKLDFRACTRQQRSTLMYRLKYHDIRFIAEKIESQEEFRSALDEGFTYFQGYFFTRPIVLARPAMSTVVNRLRFLAELTNAELDRERIVRLLKEEPSVAYRLLRLANSAAVSAREPMTSLHAALAMVGDDQFRKLAMLALAADLSGGKALEPIRFLLKRARFCELMASEIAMDPAEMYLFGMLSAVRAALHLTRSDIKSTLRLRPEILDALEGEDNHYAELLRLAQSMERGDWDQLAISANTFNIKEERVSAISLVADQWTQNILALA</sequence>
<dbReference type="EMBL" id="CP003379">
    <property type="protein sequence ID" value="AFL89746.1"/>
    <property type="molecule type" value="Genomic_DNA"/>
</dbReference>
<evidence type="ECO:0000259" key="2">
    <source>
        <dbReference type="PROSITE" id="PS51833"/>
    </source>
</evidence>
<dbReference type="Gene3D" id="3.20.20.450">
    <property type="entry name" value="EAL domain"/>
    <property type="match status" value="1"/>
</dbReference>
<dbReference type="SUPFAM" id="SSF109604">
    <property type="entry name" value="HD-domain/PDEase-like"/>
    <property type="match status" value="1"/>
</dbReference>
<reference evidence="3 4" key="1">
    <citation type="submission" date="2012-06" db="EMBL/GenBank/DDBJ databases">
        <title>Complete genome of Terriglobus roseus DSM 18391.</title>
        <authorList>
            <consortium name="US DOE Joint Genome Institute (JGI-PGF)"/>
            <person name="Lucas S."/>
            <person name="Copeland A."/>
            <person name="Lapidus A."/>
            <person name="Glavina del Rio T."/>
            <person name="Dalin E."/>
            <person name="Tice H."/>
            <person name="Bruce D."/>
            <person name="Goodwin L."/>
            <person name="Pitluck S."/>
            <person name="Peters L."/>
            <person name="Mikhailova N."/>
            <person name="Munk A.C.C."/>
            <person name="Kyrpides N."/>
            <person name="Mavromatis K."/>
            <person name="Ivanova N."/>
            <person name="Brettin T."/>
            <person name="Detter J.C."/>
            <person name="Han C."/>
            <person name="Larimer F."/>
            <person name="Land M."/>
            <person name="Hauser L."/>
            <person name="Markowitz V."/>
            <person name="Cheng J.-F."/>
            <person name="Hugenholtz P."/>
            <person name="Woyke T."/>
            <person name="Wu D."/>
            <person name="Brambilla E."/>
            <person name="Klenk H.-P."/>
            <person name="Eisen J.A."/>
        </authorList>
    </citation>
    <scope>NUCLEOTIDE SEQUENCE [LARGE SCALE GENOMIC DNA]</scope>
    <source>
        <strain evidence="4">DSM 18391 / NRRL B-41598 / KBS 63</strain>
    </source>
</reference>
<dbReference type="KEGG" id="trs:Terro_3532"/>
<dbReference type="Proteomes" id="UP000006056">
    <property type="component" value="Chromosome"/>
</dbReference>
<dbReference type="InterPro" id="IPR014408">
    <property type="entry name" value="dGMP_Pdiesterase_EAL/HD-GYP"/>
</dbReference>
<dbReference type="RefSeq" id="WP_014787007.1">
    <property type="nucleotide sequence ID" value="NC_018014.1"/>
</dbReference>
<dbReference type="PANTHER" id="PTHR33525:SF4">
    <property type="entry name" value="CYCLIC DI-GMP PHOSPHODIESTERASE CDGJ"/>
    <property type="match status" value="1"/>
</dbReference>
<keyword evidence="4" id="KW-1185">Reference proteome</keyword>
<feature type="domain" description="EAL" evidence="1">
    <location>
        <begin position="1"/>
        <end position="217"/>
    </location>
</feature>
<dbReference type="SUPFAM" id="SSF141868">
    <property type="entry name" value="EAL domain-like"/>
    <property type="match status" value="1"/>
</dbReference>
<name>I3ZKH8_TERRK</name>
<dbReference type="InterPro" id="IPR035919">
    <property type="entry name" value="EAL_sf"/>
</dbReference>
<evidence type="ECO:0000313" key="3">
    <source>
        <dbReference type="EMBL" id="AFL89746.1"/>
    </source>
</evidence>
<proteinExistence type="predicted"/>
<dbReference type="OrthoDB" id="9804751at2"/>
<evidence type="ECO:0000259" key="1">
    <source>
        <dbReference type="PROSITE" id="PS50883"/>
    </source>
</evidence>
<gene>
    <name evidence="3" type="ordered locus">Terro_3532</name>
</gene>
<dbReference type="Pfam" id="PF08668">
    <property type="entry name" value="HDOD"/>
    <property type="match status" value="1"/>
</dbReference>
<feature type="domain" description="HDOD" evidence="2">
    <location>
        <begin position="208"/>
        <end position="395"/>
    </location>
</feature>
<dbReference type="PANTHER" id="PTHR33525">
    <property type="match status" value="1"/>
</dbReference>
<dbReference type="PIRSF" id="PIRSF003180">
    <property type="entry name" value="DiGMPpdiest_YuxH"/>
    <property type="match status" value="1"/>
</dbReference>
<evidence type="ECO:0000313" key="4">
    <source>
        <dbReference type="Proteomes" id="UP000006056"/>
    </source>
</evidence>
<dbReference type="Gene3D" id="1.10.3210.10">
    <property type="entry name" value="Hypothetical protein af1432"/>
    <property type="match status" value="1"/>
</dbReference>